<dbReference type="InterPro" id="IPR041885">
    <property type="entry name" value="MAN1_winged_helix_dom"/>
</dbReference>
<evidence type="ECO:0000256" key="4">
    <source>
        <dbReference type="ARBA" id="ARBA00022989"/>
    </source>
</evidence>
<dbReference type="GO" id="GO:0005637">
    <property type="term" value="C:nuclear inner membrane"/>
    <property type="evidence" value="ECO:0007669"/>
    <property type="project" value="UniProtKB-SubCell"/>
</dbReference>
<evidence type="ECO:0000313" key="11">
    <source>
        <dbReference type="Proteomes" id="UP000308730"/>
    </source>
</evidence>
<dbReference type="Gene3D" id="1.10.10.1180">
    <property type="entry name" value="MAN1, winged-helix domain"/>
    <property type="match status" value="1"/>
</dbReference>
<evidence type="ECO:0000259" key="9">
    <source>
        <dbReference type="Pfam" id="PF12949"/>
    </source>
</evidence>
<dbReference type="Pfam" id="PF12949">
    <property type="entry name" value="HeH"/>
    <property type="match status" value="1"/>
</dbReference>
<feature type="region of interest" description="Disordered" evidence="7">
    <location>
        <begin position="305"/>
        <end position="332"/>
    </location>
</feature>
<dbReference type="Pfam" id="PF09402">
    <property type="entry name" value="MSC"/>
    <property type="match status" value="1"/>
</dbReference>
<reference evidence="10 11" key="1">
    <citation type="submission" date="2019-02" db="EMBL/GenBank/DDBJ databases">
        <title>Genome sequencing of the rare red list fungi Antrodiella citrinella (Flaviporus citrinellus).</title>
        <authorList>
            <person name="Buettner E."/>
            <person name="Kellner H."/>
        </authorList>
    </citation>
    <scope>NUCLEOTIDE SEQUENCE [LARGE SCALE GENOMIC DNA]</scope>
    <source>
        <strain evidence="10 11">DSM 108506</strain>
    </source>
</reference>
<dbReference type="PANTHER" id="PTHR47808:SF2">
    <property type="entry name" value="LEM DOMAIN-CONTAINING PROTEIN 2"/>
    <property type="match status" value="1"/>
</dbReference>
<name>A0A4S4MZX2_9APHY</name>
<dbReference type="Proteomes" id="UP000308730">
    <property type="component" value="Unassembled WGS sequence"/>
</dbReference>
<feature type="region of interest" description="Disordered" evidence="7">
    <location>
        <begin position="66"/>
        <end position="268"/>
    </location>
</feature>
<dbReference type="InterPro" id="IPR018996">
    <property type="entry name" value="Man1/Src1-like_C"/>
</dbReference>
<comment type="subcellular location">
    <subcellularLocation>
        <location evidence="1">Nucleus inner membrane</location>
    </subcellularLocation>
</comment>
<feature type="domain" description="Man1/Src1-like C-terminal" evidence="8">
    <location>
        <begin position="412"/>
        <end position="735"/>
    </location>
</feature>
<dbReference type="InterPro" id="IPR025856">
    <property type="entry name" value="HeH/LEM_domain"/>
</dbReference>
<keyword evidence="11" id="KW-1185">Reference proteome</keyword>
<proteinExistence type="predicted"/>
<keyword evidence="6" id="KW-0539">Nucleus</keyword>
<keyword evidence="4" id="KW-1133">Transmembrane helix</keyword>
<dbReference type="GO" id="GO:0034399">
    <property type="term" value="C:nuclear periphery"/>
    <property type="evidence" value="ECO:0007669"/>
    <property type="project" value="TreeGrafter"/>
</dbReference>
<evidence type="ECO:0000256" key="2">
    <source>
        <dbReference type="ARBA" id="ARBA00022553"/>
    </source>
</evidence>
<evidence type="ECO:0000256" key="3">
    <source>
        <dbReference type="ARBA" id="ARBA00022692"/>
    </source>
</evidence>
<evidence type="ECO:0000313" key="10">
    <source>
        <dbReference type="EMBL" id="THH32114.1"/>
    </source>
</evidence>
<dbReference type="OrthoDB" id="5376590at2759"/>
<evidence type="ECO:0000256" key="1">
    <source>
        <dbReference type="ARBA" id="ARBA00004540"/>
    </source>
</evidence>
<gene>
    <name evidence="10" type="ORF">EUX98_g2065</name>
</gene>
<feature type="compositionally biased region" description="Basic and acidic residues" evidence="7">
    <location>
        <begin position="243"/>
        <end position="261"/>
    </location>
</feature>
<dbReference type="PANTHER" id="PTHR47808">
    <property type="entry name" value="INNER NUCLEAR MEMBRANE PROTEIN HEH2-RELATED"/>
    <property type="match status" value="1"/>
</dbReference>
<dbReference type="AlphaFoldDB" id="A0A4S4MZX2"/>
<feature type="domain" description="HeH/LEM" evidence="9">
    <location>
        <begin position="23"/>
        <end position="56"/>
    </location>
</feature>
<keyword evidence="3" id="KW-0812">Transmembrane</keyword>
<dbReference type="InterPro" id="IPR044780">
    <property type="entry name" value="Heh2/Src1"/>
</dbReference>
<dbReference type="GO" id="GO:0071763">
    <property type="term" value="P:nuclear membrane organization"/>
    <property type="evidence" value="ECO:0007669"/>
    <property type="project" value="TreeGrafter"/>
</dbReference>
<evidence type="ECO:0000256" key="6">
    <source>
        <dbReference type="ARBA" id="ARBA00023242"/>
    </source>
</evidence>
<evidence type="ECO:0000256" key="5">
    <source>
        <dbReference type="ARBA" id="ARBA00023136"/>
    </source>
</evidence>
<evidence type="ECO:0008006" key="12">
    <source>
        <dbReference type="Google" id="ProtNLM"/>
    </source>
</evidence>
<dbReference type="EMBL" id="SGPM01000029">
    <property type="protein sequence ID" value="THH32114.1"/>
    <property type="molecule type" value="Genomic_DNA"/>
</dbReference>
<keyword evidence="5" id="KW-0472">Membrane</keyword>
<comment type="caution">
    <text evidence="10">The sequence shown here is derived from an EMBL/GenBank/DDBJ whole genome shotgun (WGS) entry which is preliminary data.</text>
</comment>
<dbReference type="CDD" id="cd12935">
    <property type="entry name" value="LEM_like"/>
    <property type="match status" value="1"/>
</dbReference>
<dbReference type="GO" id="GO:0003682">
    <property type="term" value="F:chromatin binding"/>
    <property type="evidence" value="ECO:0007669"/>
    <property type="project" value="InterPro"/>
</dbReference>
<accession>A0A4S4MZX2</accession>
<dbReference type="GO" id="GO:0005783">
    <property type="term" value="C:endoplasmic reticulum"/>
    <property type="evidence" value="ECO:0007669"/>
    <property type="project" value="TreeGrafter"/>
</dbReference>
<protein>
    <recommendedName>
        <fullName evidence="12">Man1/Src1 C-terminal domain-containing protein</fullName>
    </recommendedName>
</protein>
<keyword evidence="2" id="KW-0597">Phosphoprotein</keyword>
<organism evidence="10 11">
    <name type="scientific">Antrodiella citrinella</name>
    <dbReference type="NCBI Taxonomy" id="2447956"/>
    <lineage>
        <taxon>Eukaryota</taxon>
        <taxon>Fungi</taxon>
        <taxon>Dikarya</taxon>
        <taxon>Basidiomycota</taxon>
        <taxon>Agaricomycotina</taxon>
        <taxon>Agaricomycetes</taxon>
        <taxon>Polyporales</taxon>
        <taxon>Steccherinaceae</taxon>
        <taxon>Antrodiella</taxon>
    </lineage>
</organism>
<evidence type="ECO:0000259" key="8">
    <source>
        <dbReference type="Pfam" id="PF09402"/>
    </source>
</evidence>
<sequence length="760" mass="84240">MSSRLTSAEIIAQGHYLDPEFDPSTLTVAQLLGVFGFHNVNYPTTYTKPKLLQVFTDEVKHNAKKFKRERLSRQNSLASEDGITNGHTGKPLNEGKAVAPVRRSSRRVSRPASREPEPEVAKPEPPKRRRSSAEPSLGGPSRRRTAKPVEPVLHEESEPEEEVVVRKVSRSKKSAAGAGTQARRLAQDEVDSGWEDNNIFQSGAESSSPVRPSPVRPHYLLSPTKGKEKVQPATRRAPSVKPPESKFEPDLPAEATRETRARSARASVAPEPVTVVVRPIPEEEEDEQPEAPFEQHTTELVEAEVGVSEEPLSEEVLSEPEPATTGSFEQMSDQDKVIEVSRRFAGQGDLVRVRAPPAASSMPSLYSITLFVMTLAASYFAYEYKHDAAQIGFCETGQTTNEVLRTFQARPSTMTCETGYLIRPHQLLFFLPLSASPNSAHSQNAYTLPTYFPPASSSCTTTELVYKGISRVLDGLPGFGPVALPPRCVEDPKRKARVGALGNAIDTLLASHRGKLVCDGVEADQRTESESEEAKRWGLEMEDLKEKLKTSGMKRKLAPRLMEAFEENFNEAIQQLLTWGGVILGEDSSGKRYVAHKTLKMDWACAAKVKVRESWKQWRNQIFGMIMSALALVALRQRRARSGVESRRVATLVQTALESMRNQELAHHTDPVTAPHPYLSSLQLRDLILQDEHSVGTRRRLWERVERVVEANANVRTNLEEVAGGDEMRVWRWVGGAGTLSPGTERPAIFSADDELKAEA</sequence>
<feature type="compositionally biased region" description="Basic and acidic residues" evidence="7">
    <location>
        <begin position="112"/>
        <end position="126"/>
    </location>
</feature>
<evidence type="ECO:0000256" key="7">
    <source>
        <dbReference type="SAM" id="MobiDB-lite"/>
    </source>
</evidence>